<organism evidence="1">
    <name type="scientific">Anopheles darlingi</name>
    <name type="common">Mosquito</name>
    <dbReference type="NCBI Taxonomy" id="43151"/>
    <lineage>
        <taxon>Eukaryota</taxon>
        <taxon>Metazoa</taxon>
        <taxon>Ecdysozoa</taxon>
        <taxon>Arthropoda</taxon>
        <taxon>Hexapoda</taxon>
        <taxon>Insecta</taxon>
        <taxon>Pterygota</taxon>
        <taxon>Neoptera</taxon>
        <taxon>Endopterygota</taxon>
        <taxon>Diptera</taxon>
        <taxon>Nematocera</taxon>
        <taxon>Culicoidea</taxon>
        <taxon>Culicidae</taxon>
        <taxon>Anophelinae</taxon>
        <taxon>Anopheles</taxon>
    </lineage>
</organism>
<accession>A0A2M4DRI1</accession>
<reference evidence="1" key="1">
    <citation type="submission" date="2018-01" db="EMBL/GenBank/DDBJ databases">
        <title>An insight into the sialome of Amazonian anophelines.</title>
        <authorList>
            <person name="Ribeiro J.M."/>
            <person name="Scarpassa V."/>
            <person name="Calvo E."/>
        </authorList>
    </citation>
    <scope>NUCLEOTIDE SEQUENCE</scope>
</reference>
<dbReference type="EMBL" id="GGFL01015989">
    <property type="protein sequence ID" value="MBW80167.1"/>
    <property type="molecule type" value="Transcribed_RNA"/>
</dbReference>
<name>A0A2M4DRI1_ANODA</name>
<sequence>MVRFMPHLLPLFAAGPPVWTWLVAIYVNHAPEIPITATSLCEMCFMEERVRARASPANLSCLMPIP</sequence>
<protein>
    <submittedName>
        <fullName evidence="1">Putative secreted protein</fullName>
    </submittedName>
</protein>
<evidence type="ECO:0000313" key="1">
    <source>
        <dbReference type="EMBL" id="MBW80167.1"/>
    </source>
</evidence>
<proteinExistence type="predicted"/>
<dbReference type="AlphaFoldDB" id="A0A2M4DRI1"/>